<proteinExistence type="predicted"/>
<name>A0ABP9BUV6_9ACTN</name>
<dbReference type="Pfam" id="PF17132">
    <property type="entry name" value="Glyco_hydro_106"/>
    <property type="match status" value="1"/>
</dbReference>
<dbReference type="PROSITE" id="PS51318">
    <property type="entry name" value="TAT"/>
    <property type="match status" value="1"/>
</dbReference>
<dbReference type="Proteomes" id="UP001501265">
    <property type="component" value="Unassembled WGS sequence"/>
</dbReference>
<evidence type="ECO:0000313" key="1">
    <source>
        <dbReference type="EMBL" id="GAA4798932.1"/>
    </source>
</evidence>
<dbReference type="InterPro" id="IPR008979">
    <property type="entry name" value="Galactose-bd-like_sf"/>
</dbReference>
<comment type="caution">
    <text evidence="1">The sequence shown here is derived from an EMBL/GenBank/DDBJ whole genome shotgun (WGS) entry which is preliminary data.</text>
</comment>
<dbReference type="SUPFAM" id="SSF49785">
    <property type="entry name" value="Galactose-binding domain-like"/>
    <property type="match status" value="1"/>
</dbReference>
<gene>
    <name evidence="1" type="ORF">GCM10023220_28660</name>
</gene>
<evidence type="ECO:0000313" key="2">
    <source>
        <dbReference type="Proteomes" id="UP001501265"/>
    </source>
</evidence>
<dbReference type="PANTHER" id="PTHR36848:SF2">
    <property type="entry name" value="SECRETED PROTEIN"/>
    <property type="match status" value="1"/>
</dbReference>
<organism evidence="1 2">
    <name type="scientific">Streptomyces ziwulingensis</name>
    <dbReference type="NCBI Taxonomy" id="1045501"/>
    <lineage>
        <taxon>Bacteria</taxon>
        <taxon>Bacillati</taxon>
        <taxon>Actinomycetota</taxon>
        <taxon>Actinomycetes</taxon>
        <taxon>Kitasatosporales</taxon>
        <taxon>Streptomycetaceae</taxon>
        <taxon>Streptomyces</taxon>
    </lineage>
</organism>
<dbReference type="Gene3D" id="2.60.120.260">
    <property type="entry name" value="Galactose-binding domain-like"/>
    <property type="match status" value="1"/>
</dbReference>
<dbReference type="CDD" id="cd03143">
    <property type="entry name" value="A4_beta-galactosidase_middle_domain"/>
    <property type="match status" value="1"/>
</dbReference>
<keyword evidence="2" id="KW-1185">Reference proteome</keyword>
<dbReference type="NCBIfam" id="NF045579">
    <property type="entry name" value="rhamnoside_JR"/>
    <property type="match status" value="1"/>
</dbReference>
<dbReference type="InterPro" id="IPR029062">
    <property type="entry name" value="Class_I_gatase-like"/>
</dbReference>
<dbReference type="InterPro" id="IPR053161">
    <property type="entry name" value="Ulvan_degrading_GH"/>
</dbReference>
<dbReference type="EMBL" id="BAABIG010000024">
    <property type="protein sequence ID" value="GAA4798932.1"/>
    <property type="molecule type" value="Genomic_DNA"/>
</dbReference>
<dbReference type="Gene3D" id="2.60.120.560">
    <property type="entry name" value="Exo-inulinase, domain 1"/>
    <property type="match status" value="1"/>
</dbReference>
<sequence length="1138" mass="121572">MPEPLPASPSESALSRRRFVVAAGAAGTVAVTGLPATAAHAAAPATGSRAATTAAFSARAFTDPPRDSRPTVYWYWNGPVTPELVDSQMADLRSKGMYEVILFSFDNEAMRPAFFTEGWFEIVGHVLRTAERTGMRVWLFNDDHFPSGRAGEYIVQGGTVGSRTYRPRPDLRLKALWRSTTVVEGPAVLDLRRSTGVGVQSGALVADAAVLAGAAVLRGGEEWADYTVTGSAKADHTGAGLVVRAAADGLDGYAVTFDQSGVVTVLRLARDADPVQLARSTRTDGFNKTKFHTVAVTVRGGSLSVTLDGKDKGTVTDDRYPTGGAGVRAVGDERGLWDTLTVTAADGTALHTSAFDDSAAAGDFPDRASLPVPAAAAAARPAGSTDAADVTDLTKRLAGGHTWQVPAGRWQVDLFGGAPLIDDTQGYSRSYVDLLDDEPVELFLDIVPGEYHRRFKRYFGNVIPGFWDDEPFFASAEAHFKRLPWSPTLDKALRDVGVAPGVAYAGAFDDLGREGRIARGRYWQAVSNRFAQYFQKQARWYEQRDVALITNPLYDETSPAKRVPTTGDLHKVNQWAHVPGGDIITAEYVAGEQTMLPRNPVSVAHQMGRERALMEMFGNMGWQVTPSFVHATVGAQAARGVNLTVLHALWTDEKVVYFPPPFGPRAPWWWGMKPLAEWIGRVMEAARGTSAARTALLQPQRAAEQWSGTDRQGEVDGALSDAAYALERAQVDFDLLHEGALTGDEDLLAQASVRGGRLVVGEARYDLVVLPLTPTLDAAGVRALGSFVRAGGTVVAVGPLPADDADGNDRSLARALSDLFGDKVPGSRRLGTGHTVRVADVAALGAAAHEAGAAAAVLEPAREAVRVLRVTRGTDTAFLLNNESAEAFATTAVLPATGAPELWDPATGETAPAPVHRSTRRGLHVPLTFAPYETRIVVVRRSGRTAPHLTDAPLPVLGVEQRGRELRATVEAGAPGVHRLTGTDGTRTYRGTVRVTDDLAALPVTGDWTLTLEHAGATPVTGPLGSWTAHEPLFSGSGTYTTTVDVDRSRLTGRRVLLDLGEVRDIASVTVNGTALEPLLWAPFVVDVTGVLTPGRNELEVRVANTLSNERNKPLPSGLLGPVTFRFKRRVTAGLTRV</sequence>
<dbReference type="InterPro" id="IPR006311">
    <property type="entry name" value="TAT_signal"/>
</dbReference>
<reference evidence="2" key="1">
    <citation type="journal article" date="2019" name="Int. J. Syst. Evol. Microbiol.">
        <title>The Global Catalogue of Microorganisms (GCM) 10K type strain sequencing project: providing services to taxonomists for standard genome sequencing and annotation.</title>
        <authorList>
            <consortium name="The Broad Institute Genomics Platform"/>
            <consortium name="The Broad Institute Genome Sequencing Center for Infectious Disease"/>
            <person name="Wu L."/>
            <person name="Ma J."/>
        </authorList>
    </citation>
    <scope>NUCLEOTIDE SEQUENCE [LARGE SCALE GENOMIC DNA]</scope>
    <source>
        <strain evidence="2">JCM 18081</strain>
    </source>
</reference>
<dbReference type="RefSeq" id="WP_345619926.1">
    <property type="nucleotide sequence ID" value="NZ_BAABIG010000024.1"/>
</dbReference>
<protein>
    <submittedName>
        <fullName evidence="1">Twin-arginine translocation signal domain-containing protein</fullName>
    </submittedName>
</protein>
<dbReference type="Gene3D" id="3.40.50.880">
    <property type="match status" value="1"/>
</dbReference>
<accession>A0ABP9BUV6</accession>
<dbReference type="PANTHER" id="PTHR36848">
    <property type="entry name" value="DNA-BINDING PROTEIN (PUTATIVE SECRETED PROTEIN)-RELATED"/>
    <property type="match status" value="1"/>
</dbReference>